<dbReference type="EMBL" id="CP058554">
    <property type="protein sequence ID" value="QMV74451.1"/>
    <property type="molecule type" value="Genomic_DNA"/>
</dbReference>
<dbReference type="RefSeq" id="WP_182324125.1">
    <property type="nucleotide sequence ID" value="NZ_CP058554.1"/>
</dbReference>
<evidence type="ECO:0000256" key="1">
    <source>
        <dbReference type="ARBA" id="ARBA00010062"/>
    </source>
</evidence>
<dbReference type="Gene3D" id="3.40.50.2300">
    <property type="match status" value="2"/>
</dbReference>
<dbReference type="InterPro" id="IPR028081">
    <property type="entry name" value="Leu-bd"/>
</dbReference>
<feature type="signal peptide" evidence="3">
    <location>
        <begin position="1"/>
        <end position="23"/>
    </location>
</feature>
<dbReference type="Pfam" id="PF13458">
    <property type="entry name" value="Peripla_BP_6"/>
    <property type="match status" value="1"/>
</dbReference>
<keyword evidence="2 3" id="KW-0732">Signal</keyword>
<sequence>MKFRTTCLTTLFASAGLASGAWAQGLSDNAVRIGVISDTSSAYADIGGKGTVAAATMAIKDFGGKVLGKPIELLSVDHQNKADIGATRAREWFDRENVDMVIGLGNTAVHNAVATVAKEKNKVLINTEAGSSSITGENCAANIVHYTYDTYATANSTVKAVTEGGAKSWYIVAVDYAFGQALSNDITAAVDKNGGKVIGTVKHPLNAPDFSSYMLTAQASKSDVIALANGVNDTINSIKSARQFGITDKQKVAAALMFISDVHALGLKTAQGMYATTAFYWDRTPESRAWSQKYFKVMNKMPTMAQAGTYSAVMHYLKAVEAAGTDETGAVMTAMKKMPIKDFFSDDGKIREDGRMVHDMYLVQVKKPEESKAPWDYYKIIATIPGEQAFRPLSEGKCPLVKS</sequence>
<dbReference type="CDD" id="cd06327">
    <property type="entry name" value="PBP1_SBP-like"/>
    <property type="match status" value="1"/>
</dbReference>
<reference evidence="5 6" key="1">
    <citation type="journal article" date="2020" name="G3 (Bethesda)">
        <title>CeMbio - The Caenorhabditis elegans Microbiome Resource.</title>
        <authorList>
            <person name="Dirksen P."/>
            <person name="Assie A."/>
            <person name="Zimmermann J."/>
            <person name="Zhang F."/>
            <person name="Tietje A.M."/>
            <person name="Marsh S.A."/>
            <person name="Felix M.A."/>
            <person name="Shapira M."/>
            <person name="Kaleta C."/>
            <person name="Schulenburg H."/>
            <person name="Samuel B."/>
        </authorList>
    </citation>
    <scope>NUCLEOTIDE SEQUENCE [LARGE SCALE GENOMIC DNA]</scope>
    <source>
        <strain evidence="5 6">BIGb0172</strain>
    </source>
</reference>
<evidence type="ECO:0000313" key="5">
    <source>
        <dbReference type="EMBL" id="QMV74451.1"/>
    </source>
</evidence>
<dbReference type="InterPro" id="IPR028082">
    <property type="entry name" value="Peripla_BP_I"/>
</dbReference>
<accession>A0A7G5EKC6</accession>
<dbReference type="PANTHER" id="PTHR30483">
    <property type="entry name" value="LEUCINE-SPECIFIC-BINDING PROTEIN"/>
    <property type="match status" value="1"/>
</dbReference>
<dbReference type="KEGG" id="cpis:HS961_17320"/>
<dbReference type="Proteomes" id="UP000515240">
    <property type="component" value="Chromosome"/>
</dbReference>
<evidence type="ECO:0000313" key="6">
    <source>
        <dbReference type="Proteomes" id="UP000515240"/>
    </source>
</evidence>
<feature type="domain" description="Leucine-binding protein" evidence="4">
    <location>
        <begin position="31"/>
        <end position="366"/>
    </location>
</feature>
<feature type="chain" id="PRO_5029007777" evidence="3">
    <location>
        <begin position="24"/>
        <end position="403"/>
    </location>
</feature>
<dbReference type="AlphaFoldDB" id="A0A7G5EKC6"/>
<dbReference type="PANTHER" id="PTHR30483:SF6">
    <property type="entry name" value="PERIPLASMIC BINDING PROTEIN OF ABC TRANSPORTER FOR NATURAL AMINO ACIDS"/>
    <property type="match status" value="1"/>
</dbReference>
<evidence type="ECO:0000256" key="2">
    <source>
        <dbReference type="ARBA" id="ARBA00022729"/>
    </source>
</evidence>
<proteinExistence type="inferred from homology"/>
<protein>
    <submittedName>
        <fullName evidence="5">ABC transporter substrate-binding protein</fullName>
    </submittedName>
</protein>
<organism evidence="5 6">
    <name type="scientific">Comamonas piscis</name>
    <dbReference type="NCBI Taxonomy" id="1562974"/>
    <lineage>
        <taxon>Bacteria</taxon>
        <taxon>Pseudomonadati</taxon>
        <taxon>Pseudomonadota</taxon>
        <taxon>Betaproteobacteria</taxon>
        <taxon>Burkholderiales</taxon>
        <taxon>Comamonadaceae</taxon>
        <taxon>Comamonas</taxon>
    </lineage>
</organism>
<evidence type="ECO:0000259" key="4">
    <source>
        <dbReference type="Pfam" id="PF13458"/>
    </source>
</evidence>
<gene>
    <name evidence="5" type="ORF">HS961_17320</name>
</gene>
<keyword evidence="6" id="KW-1185">Reference proteome</keyword>
<comment type="similarity">
    <text evidence="1">Belongs to the leucine-binding protein family.</text>
</comment>
<dbReference type="SUPFAM" id="SSF53822">
    <property type="entry name" value="Periplasmic binding protein-like I"/>
    <property type="match status" value="1"/>
</dbReference>
<evidence type="ECO:0000256" key="3">
    <source>
        <dbReference type="SAM" id="SignalP"/>
    </source>
</evidence>
<name>A0A7G5EKC6_9BURK</name>
<dbReference type="InterPro" id="IPR051010">
    <property type="entry name" value="BCAA_transport"/>
</dbReference>